<dbReference type="EMBL" id="MU839833">
    <property type="protein sequence ID" value="KAK1755524.1"/>
    <property type="molecule type" value="Genomic_DNA"/>
</dbReference>
<dbReference type="AlphaFoldDB" id="A0AAJ0BDZ0"/>
<keyword evidence="3" id="KW-1185">Reference proteome</keyword>
<proteinExistence type="predicted"/>
<gene>
    <name evidence="2" type="ORF">QBC47DRAFT_360440</name>
</gene>
<sequence length="219" mass="23839">MHSRHLALLLGAAATLTTPATAQLPPELLGTSERLPPFTPLHTAIYTTALTPSNKPSQVITTVVVTLLVPRSGSTVTGTAVSHFSAAGQSTWTETSRLVWTVAGINEGQQQQQQNASEPMKPTTGPPLVITGVYTDYSHYTTLLLGAWNRVHYDYRTTVRETIMEEIDAAYPATIVRTGYSTLEATALVYEDYYFGAGYWSTGRLMPAVDMDELEVKEG</sequence>
<feature type="chain" id="PRO_5042505751" evidence="1">
    <location>
        <begin position="23"/>
        <end position="219"/>
    </location>
</feature>
<accession>A0AAJ0BDZ0</accession>
<organism evidence="2 3">
    <name type="scientific">Echria macrotheca</name>
    <dbReference type="NCBI Taxonomy" id="438768"/>
    <lineage>
        <taxon>Eukaryota</taxon>
        <taxon>Fungi</taxon>
        <taxon>Dikarya</taxon>
        <taxon>Ascomycota</taxon>
        <taxon>Pezizomycotina</taxon>
        <taxon>Sordariomycetes</taxon>
        <taxon>Sordariomycetidae</taxon>
        <taxon>Sordariales</taxon>
        <taxon>Schizotheciaceae</taxon>
        <taxon>Echria</taxon>
    </lineage>
</organism>
<dbReference type="Proteomes" id="UP001239445">
    <property type="component" value="Unassembled WGS sequence"/>
</dbReference>
<evidence type="ECO:0000313" key="2">
    <source>
        <dbReference type="EMBL" id="KAK1755524.1"/>
    </source>
</evidence>
<evidence type="ECO:0000313" key="3">
    <source>
        <dbReference type="Proteomes" id="UP001239445"/>
    </source>
</evidence>
<feature type="signal peptide" evidence="1">
    <location>
        <begin position="1"/>
        <end position="22"/>
    </location>
</feature>
<reference evidence="2" key="1">
    <citation type="submission" date="2023-06" db="EMBL/GenBank/DDBJ databases">
        <title>Genome-scale phylogeny and comparative genomics of the fungal order Sordariales.</title>
        <authorList>
            <consortium name="Lawrence Berkeley National Laboratory"/>
            <person name="Hensen N."/>
            <person name="Bonometti L."/>
            <person name="Westerberg I."/>
            <person name="Brannstrom I.O."/>
            <person name="Guillou S."/>
            <person name="Cros-Aarteil S."/>
            <person name="Calhoun S."/>
            <person name="Haridas S."/>
            <person name="Kuo A."/>
            <person name="Mondo S."/>
            <person name="Pangilinan J."/>
            <person name="Riley R."/>
            <person name="Labutti K."/>
            <person name="Andreopoulos B."/>
            <person name="Lipzen A."/>
            <person name="Chen C."/>
            <person name="Yanf M."/>
            <person name="Daum C."/>
            <person name="Ng V."/>
            <person name="Clum A."/>
            <person name="Steindorff A."/>
            <person name="Ohm R."/>
            <person name="Martin F."/>
            <person name="Silar P."/>
            <person name="Natvig D."/>
            <person name="Lalanne C."/>
            <person name="Gautier V."/>
            <person name="Ament-Velasquez S.L."/>
            <person name="Kruys A."/>
            <person name="Hutchinson M.I."/>
            <person name="Powell A.J."/>
            <person name="Barry K."/>
            <person name="Miller A.N."/>
            <person name="Grigoriev I.V."/>
            <person name="Debuchy R."/>
            <person name="Gladieux P."/>
            <person name="Thoren M.H."/>
            <person name="Johannesson H."/>
        </authorList>
    </citation>
    <scope>NUCLEOTIDE SEQUENCE</scope>
    <source>
        <strain evidence="2">PSN4</strain>
    </source>
</reference>
<protein>
    <submittedName>
        <fullName evidence="2">Uncharacterized protein</fullName>
    </submittedName>
</protein>
<evidence type="ECO:0000256" key="1">
    <source>
        <dbReference type="SAM" id="SignalP"/>
    </source>
</evidence>
<comment type="caution">
    <text evidence="2">The sequence shown here is derived from an EMBL/GenBank/DDBJ whole genome shotgun (WGS) entry which is preliminary data.</text>
</comment>
<keyword evidence="1" id="KW-0732">Signal</keyword>
<name>A0AAJ0BDZ0_9PEZI</name>